<accession>A0A2A2TJM4</accession>
<evidence type="ECO:0000313" key="1">
    <source>
        <dbReference type="EMBL" id="PAX54881.1"/>
    </source>
</evidence>
<proteinExistence type="predicted"/>
<comment type="caution">
    <text evidence="1">The sequence shown here is derived from an EMBL/GenBank/DDBJ whole genome shotgun (WGS) entry which is preliminary data.</text>
</comment>
<gene>
    <name evidence="1" type="ORF">CK510_11890</name>
</gene>
<dbReference type="Proteomes" id="UP000218238">
    <property type="component" value="Unassembled WGS sequence"/>
</dbReference>
<dbReference type="RefSeq" id="WP_095721907.1">
    <property type="nucleotide sequence ID" value="NZ_NTFS01000108.1"/>
</dbReference>
<keyword evidence="2" id="KW-1185">Reference proteome</keyword>
<reference evidence="1 2" key="1">
    <citation type="submission" date="2017-08" db="EMBL/GenBank/DDBJ databases">
        <title>Draft genome sequence of filamentous cyanobacterium Calothrix elsteri CCALA 953.</title>
        <authorList>
            <person name="Gagunashvili A.N."/>
            <person name="Elster J."/>
            <person name="Andresson O.S."/>
        </authorList>
    </citation>
    <scope>NUCLEOTIDE SEQUENCE [LARGE SCALE GENOMIC DNA]</scope>
    <source>
        <strain evidence="1 2">CCALA 953</strain>
    </source>
</reference>
<protein>
    <submittedName>
        <fullName evidence="1">Uncharacterized protein</fullName>
    </submittedName>
</protein>
<dbReference type="EMBL" id="NTFS01000108">
    <property type="protein sequence ID" value="PAX54881.1"/>
    <property type="molecule type" value="Genomic_DNA"/>
</dbReference>
<dbReference type="OrthoDB" id="514394at2"/>
<evidence type="ECO:0000313" key="2">
    <source>
        <dbReference type="Proteomes" id="UP000218238"/>
    </source>
</evidence>
<dbReference type="AlphaFoldDB" id="A0A2A2TJM4"/>
<name>A0A2A2TJM4_9CYAN</name>
<sequence>MKSEIIAIALGKANCSSNLPKPMYSSQFLYCRNCNFKTYHRPTLKYDWGYSCDICGTWQHQCMLTDIQQGYAAKIIQDGLTKDEIKWCNGTLEELIEAAHALNLEYDYQHTDDGFDFMAWSLENEEQVAKIKL</sequence>
<organism evidence="1 2">
    <name type="scientific">Brunnivagina elsteri CCALA 953</name>
    <dbReference type="NCBI Taxonomy" id="987040"/>
    <lineage>
        <taxon>Bacteria</taxon>
        <taxon>Bacillati</taxon>
        <taxon>Cyanobacteriota</taxon>
        <taxon>Cyanophyceae</taxon>
        <taxon>Nostocales</taxon>
        <taxon>Calotrichaceae</taxon>
        <taxon>Brunnivagina</taxon>
    </lineage>
</organism>